<organism evidence="9 10">
    <name type="scientific">Lederbergia graminis</name>
    <dbReference type="NCBI Taxonomy" id="735518"/>
    <lineage>
        <taxon>Bacteria</taxon>
        <taxon>Bacillati</taxon>
        <taxon>Bacillota</taxon>
        <taxon>Bacilli</taxon>
        <taxon>Bacillales</taxon>
        <taxon>Bacillaceae</taxon>
        <taxon>Lederbergia</taxon>
    </lineage>
</organism>
<dbReference type="EMBL" id="JBHSMC010000027">
    <property type="protein sequence ID" value="MFC5466442.1"/>
    <property type="molecule type" value="Genomic_DNA"/>
</dbReference>
<dbReference type="PANTHER" id="PTHR11910">
    <property type="entry name" value="ATP SYNTHASE DELTA CHAIN"/>
    <property type="match status" value="1"/>
</dbReference>
<dbReference type="Gene3D" id="1.10.520.20">
    <property type="entry name" value="N-terminal domain of the delta subunit of the F1F0-ATP synthase"/>
    <property type="match status" value="1"/>
</dbReference>
<evidence type="ECO:0000256" key="2">
    <source>
        <dbReference type="ARBA" id="ARBA00022448"/>
    </source>
</evidence>
<name>A0ABW0LN69_9BACI</name>
<keyword evidence="10" id="KW-1185">Reference proteome</keyword>
<dbReference type="Proteomes" id="UP001596147">
    <property type="component" value="Unassembled WGS sequence"/>
</dbReference>
<evidence type="ECO:0000256" key="1">
    <source>
        <dbReference type="ARBA" id="ARBA00004370"/>
    </source>
</evidence>
<comment type="caution">
    <text evidence="9">The sequence shown here is derived from an EMBL/GenBank/DDBJ whole genome shotgun (WGS) entry which is preliminary data.</text>
</comment>
<protein>
    <recommendedName>
        <fullName evidence="8">ATP synthase subunit delta</fullName>
    </recommendedName>
    <alternativeName>
        <fullName evidence="8">ATP synthase F(1) sector subunit delta</fullName>
    </alternativeName>
    <alternativeName>
        <fullName evidence="8">F-type ATPase subunit delta</fullName>
        <shortName evidence="8">F-ATPase subunit delta</shortName>
    </alternativeName>
</protein>
<keyword evidence="5 8" id="KW-0472">Membrane</keyword>
<evidence type="ECO:0000256" key="8">
    <source>
        <dbReference type="HAMAP-Rule" id="MF_01416"/>
    </source>
</evidence>
<dbReference type="InterPro" id="IPR026015">
    <property type="entry name" value="ATP_synth_OSCP/delta_N_sf"/>
</dbReference>
<dbReference type="HAMAP" id="MF_01416">
    <property type="entry name" value="ATP_synth_delta_bact"/>
    <property type="match status" value="1"/>
</dbReference>
<accession>A0ABW0LN69</accession>
<dbReference type="RefSeq" id="WP_382354496.1">
    <property type="nucleotide sequence ID" value="NZ_JBHSMC010000027.1"/>
</dbReference>
<keyword evidence="3 8" id="KW-0375">Hydrogen ion transport</keyword>
<dbReference type="PROSITE" id="PS00389">
    <property type="entry name" value="ATPASE_DELTA"/>
    <property type="match status" value="1"/>
</dbReference>
<keyword evidence="2 8" id="KW-0813">Transport</keyword>
<keyword evidence="6 8" id="KW-0139">CF(1)</keyword>
<comment type="subcellular location">
    <subcellularLocation>
        <location evidence="8">Cell membrane</location>
        <topology evidence="8">Peripheral membrane protein</topology>
    </subcellularLocation>
    <subcellularLocation>
        <location evidence="1">Membrane</location>
    </subcellularLocation>
</comment>
<evidence type="ECO:0000256" key="4">
    <source>
        <dbReference type="ARBA" id="ARBA00023065"/>
    </source>
</evidence>
<reference evidence="10" key="1">
    <citation type="journal article" date="2019" name="Int. J. Syst. Evol. Microbiol.">
        <title>The Global Catalogue of Microorganisms (GCM) 10K type strain sequencing project: providing services to taxonomists for standard genome sequencing and annotation.</title>
        <authorList>
            <consortium name="The Broad Institute Genomics Platform"/>
            <consortium name="The Broad Institute Genome Sequencing Center for Infectious Disease"/>
            <person name="Wu L."/>
            <person name="Ma J."/>
        </authorList>
    </citation>
    <scope>NUCLEOTIDE SEQUENCE [LARGE SCALE GENOMIC DNA]</scope>
    <source>
        <strain evidence="10">CGMCC 1.12237</strain>
    </source>
</reference>
<keyword evidence="7 8" id="KW-0066">ATP synthesis</keyword>
<dbReference type="PRINTS" id="PR00125">
    <property type="entry name" value="ATPASEDELTA"/>
</dbReference>
<dbReference type="Pfam" id="PF00213">
    <property type="entry name" value="OSCP"/>
    <property type="match status" value="1"/>
</dbReference>
<evidence type="ECO:0000256" key="7">
    <source>
        <dbReference type="ARBA" id="ARBA00023310"/>
    </source>
</evidence>
<evidence type="ECO:0000313" key="9">
    <source>
        <dbReference type="EMBL" id="MFC5466442.1"/>
    </source>
</evidence>
<sequence>MSQNVVAERYALALYELAKEQNNVQKLVDELRAVRKVINENQDFITLLSSPNLAVNNKKDIVASVFSGVSEPVLHTIMLLVDRKRQSEIADVAKSFIDYANLDNGVADATVYSARPLTPSEAESISASFAAKVGRRSLNIKNIVDSNLLGGIKVRIGNRIFDGSLRGKLDRLERTLTN</sequence>
<dbReference type="SUPFAM" id="SSF47928">
    <property type="entry name" value="N-terminal domain of the delta subunit of the F1F0-ATP synthase"/>
    <property type="match status" value="1"/>
</dbReference>
<dbReference type="InterPro" id="IPR020781">
    <property type="entry name" value="ATPase_OSCP/d_CS"/>
</dbReference>
<comment type="similarity">
    <text evidence="8">Belongs to the ATPase delta chain family.</text>
</comment>
<evidence type="ECO:0000256" key="3">
    <source>
        <dbReference type="ARBA" id="ARBA00022781"/>
    </source>
</evidence>
<evidence type="ECO:0000313" key="10">
    <source>
        <dbReference type="Proteomes" id="UP001596147"/>
    </source>
</evidence>
<dbReference type="NCBIfam" id="NF004403">
    <property type="entry name" value="PRK05758.2-4"/>
    <property type="match status" value="1"/>
</dbReference>
<keyword evidence="8" id="KW-1003">Cell membrane</keyword>
<comment type="function">
    <text evidence="8">This protein is part of the stalk that links CF(0) to CF(1). It either transmits conformational changes from CF(0) to CF(1) or is implicated in proton conduction.</text>
</comment>
<proteinExistence type="inferred from homology"/>
<gene>
    <name evidence="8" type="primary">atpH</name>
    <name evidence="9" type="ORF">ACFPM4_17105</name>
</gene>
<comment type="function">
    <text evidence="8">F(1)F(0) ATP synthase produces ATP from ADP in the presence of a proton or sodium gradient. F-type ATPases consist of two structural domains, F(1) containing the extramembraneous catalytic core and F(0) containing the membrane proton channel, linked together by a central stalk and a peripheral stalk. During catalysis, ATP synthesis in the catalytic domain of F(1) is coupled via a rotary mechanism of the central stalk subunits to proton translocation.</text>
</comment>
<dbReference type="NCBIfam" id="TIGR01145">
    <property type="entry name" value="ATP_synt_delta"/>
    <property type="match status" value="1"/>
</dbReference>
<evidence type="ECO:0000256" key="5">
    <source>
        <dbReference type="ARBA" id="ARBA00023136"/>
    </source>
</evidence>
<dbReference type="InterPro" id="IPR000711">
    <property type="entry name" value="ATPase_OSCP/dsu"/>
</dbReference>
<evidence type="ECO:0000256" key="6">
    <source>
        <dbReference type="ARBA" id="ARBA00023196"/>
    </source>
</evidence>
<keyword evidence="4 8" id="KW-0406">Ion transport</keyword>